<evidence type="ECO:0000256" key="2">
    <source>
        <dbReference type="ARBA" id="ARBA00010385"/>
    </source>
</evidence>
<feature type="binding site" evidence="10">
    <location>
        <position position="477"/>
    </location>
    <ligand>
        <name>substrate</name>
    </ligand>
</feature>
<keyword evidence="3 9" id="KW-0436">Ligase</keyword>
<feature type="binding site" evidence="10">
    <location>
        <position position="242"/>
    </location>
    <ligand>
        <name>substrate</name>
    </ligand>
</feature>
<keyword evidence="8 9" id="KW-0460">Magnesium</keyword>
<feature type="binding site" evidence="10">
    <location>
        <begin position="424"/>
        <end position="427"/>
    </location>
    <ligand>
        <name>ATP</name>
        <dbReference type="ChEBI" id="CHEBI:30616"/>
    </ligand>
</feature>
<feature type="binding site" evidence="10">
    <location>
        <position position="402"/>
    </location>
    <ligand>
        <name>ATP</name>
        <dbReference type="ChEBI" id="CHEBI:30616"/>
    </ligand>
</feature>
<dbReference type="Gene3D" id="3.30.1490.80">
    <property type="match status" value="1"/>
</dbReference>
<dbReference type="Gene3D" id="3.40.50.1760">
    <property type="entry name" value="Glutathione synthase, substrate-binding domain superfamily, eukaryotic"/>
    <property type="match status" value="1"/>
</dbReference>
<dbReference type="GO" id="GO:0005524">
    <property type="term" value="F:ATP binding"/>
    <property type="evidence" value="ECO:0007669"/>
    <property type="project" value="UniProtKB-UniRule"/>
</dbReference>
<feature type="binding site" evidence="10">
    <location>
        <position position="485"/>
    </location>
    <ligand>
        <name>ATP</name>
        <dbReference type="ChEBI" id="CHEBI:30616"/>
    </ligand>
</feature>
<dbReference type="GO" id="GO:0043295">
    <property type="term" value="F:glutathione binding"/>
    <property type="evidence" value="ECO:0007669"/>
    <property type="project" value="UniProtKB-UniRule"/>
</dbReference>
<name>A0A2T0FHL0_9ASCO</name>
<evidence type="ECO:0000256" key="10">
    <source>
        <dbReference type="PIRSR" id="PIRSR001558-1"/>
    </source>
</evidence>
<gene>
    <name evidence="13" type="ORF">B9G98_02094</name>
</gene>
<dbReference type="GO" id="GO:0000287">
    <property type="term" value="F:magnesium ion binding"/>
    <property type="evidence" value="ECO:0007669"/>
    <property type="project" value="UniProtKB-UniRule"/>
</dbReference>
<evidence type="ECO:0000256" key="3">
    <source>
        <dbReference type="ARBA" id="ARBA00022598"/>
    </source>
</evidence>
<evidence type="ECO:0000256" key="6">
    <source>
        <dbReference type="ARBA" id="ARBA00022741"/>
    </source>
</evidence>
<comment type="cofactor">
    <cofactor evidence="9 11">
        <name>Mg(2+)</name>
        <dbReference type="ChEBI" id="CHEBI:18420"/>
    </cofactor>
    <text evidence="9 11">Binds 1 Mg(2+) ion per subunit.</text>
</comment>
<evidence type="ECO:0000256" key="4">
    <source>
        <dbReference type="ARBA" id="ARBA00022684"/>
    </source>
</evidence>
<dbReference type="SUPFAM" id="SSF56059">
    <property type="entry name" value="Glutathione synthetase ATP-binding domain-like"/>
    <property type="match status" value="1"/>
</dbReference>
<evidence type="ECO:0000256" key="8">
    <source>
        <dbReference type="ARBA" id="ARBA00022842"/>
    </source>
</evidence>
<dbReference type="RefSeq" id="XP_024664419.1">
    <property type="nucleotide sequence ID" value="XM_024808651.1"/>
</dbReference>
<feature type="binding site" evidence="10">
    <location>
        <position position="479"/>
    </location>
    <ligand>
        <name>ATP</name>
        <dbReference type="ChEBI" id="CHEBI:30616"/>
    </ligand>
</feature>
<dbReference type="Gene3D" id="3.30.470.20">
    <property type="entry name" value="ATP-grasp fold, B domain"/>
    <property type="match status" value="1"/>
</dbReference>
<dbReference type="UniPathway" id="UPA00142">
    <property type="reaction ID" value="UER00210"/>
</dbReference>
<feature type="binding site" evidence="10">
    <location>
        <position position="450"/>
    </location>
    <ligand>
        <name>substrate</name>
    </ligand>
</feature>
<dbReference type="InterPro" id="IPR014709">
    <property type="entry name" value="Glutathione_synthase_C_euk"/>
</dbReference>
<keyword evidence="5 9" id="KW-0479">Metal-binding</keyword>
<protein>
    <recommendedName>
        <fullName evidence="9">Glutathione synthetase</fullName>
        <shortName evidence="9">GSH-S</shortName>
        <ecNumber evidence="9">6.3.2.3</ecNumber>
    </recommendedName>
</protein>
<dbReference type="InterPro" id="IPR014049">
    <property type="entry name" value="Glutathione_synthase_N_euk"/>
</dbReference>
<dbReference type="InterPro" id="IPR016185">
    <property type="entry name" value="PreATP-grasp_dom_sf"/>
</dbReference>
<keyword evidence="4 9" id="KW-0317">Glutathione biosynthesis</keyword>
<dbReference type="InterPro" id="IPR004887">
    <property type="entry name" value="GSH_synth_subst-bd"/>
</dbReference>
<dbReference type="GeneID" id="36515842"/>
<dbReference type="Proteomes" id="UP000238350">
    <property type="component" value="Unassembled WGS sequence"/>
</dbReference>
<dbReference type="PANTHER" id="PTHR11130:SF0">
    <property type="entry name" value="GLUTATHIONE SYNTHETASE"/>
    <property type="match status" value="1"/>
</dbReference>
<dbReference type="EC" id="6.3.2.3" evidence="9"/>
<evidence type="ECO:0000256" key="9">
    <source>
        <dbReference type="PIRNR" id="PIRNR001558"/>
    </source>
</evidence>
<dbReference type="GO" id="GO:0004363">
    <property type="term" value="F:glutathione synthase activity"/>
    <property type="evidence" value="ECO:0007669"/>
    <property type="project" value="UniProtKB-UniRule"/>
</dbReference>
<dbReference type="InterPro" id="IPR005615">
    <property type="entry name" value="Glutathione_synthase"/>
</dbReference>
<dbReference type="EMBL" id="NDIQ01000021">
    <property type="protein sequence ID" value="PRT54474.1"/>
    <property type="molecule type" value="Genomic_DNA"/>
</dbReference>
<feature type="binding site" evidence="11">
    <location>
        <position position="395"/>
    </location>
    <ligand>
        <name>Mg(2+)</name>
        <dbReference type="ChEBI" id="CHEBI:18420"/>
    </ligand>
</feature>
<evidence type="ECO:0000256" key="5">
    <source>
        <dbReference type="ARBA" id="ARBA00022723"/>
    </source>
</evidence>
<keyword evidence="6 9" id="KW-0547">Nucleotide-binding</keyword>
<comment type="pathway">
    <text evidence="1 9">Sulfur metabolism; glutathione biosynthesis; glutathione from L-cysteine and L-glutamate: step 2/2.</text>
</comment>
<dbReference type="Gene3D" id="3.30.1490.50">
    <property type="match status" value="1"/>
</dbReference>
<dbReference type="Pfam" id="PF03199">
    <property type="entry name" value="GSH_synthase"/>
    <property type="match status" value="1"/>
</dbReference>
<sequence>MLMHFPPQLPDRMERFYVQYIEDWALCNGLCMRDIDNSHAVHAPVTMFPTPFSKSGFEEALRIQCAFNELYFHAATHEEWLLGHLEEAAKHDDFTAKLIQIHKAAKAGQTQRLTGGLWRSDYIVNGSRTSLEGRQVKQVEFNTVSVSFGALASKVADMHEFLSHASRSWTGHGEVPRNTALKDLARGLANMHAGYKVAEIQHRQATHQTSTSAIEDEDDASIMDDPVVLFIVQPDETNVMDQRLIEFELVKEHDIVSYRISLAEVPDFVVRTNDNRLLHNPSGREIAVVYYRAGYAPSDYPTDVEWNAREMLESSHAVNCPSTLTQLAGAKKIQQVLTDRSVLTKIAPSLSSDTVDRLMKTFVKIYPMDDSPEGEQGRYYALREPDHFVLKPQREGGGNNIYGEDIPEFLQSIPTESWAAYILMELIEPPKITNRILRAGKLQSGRVVNELGVFGTVMWDRDHNELLMNEQAGWLLRTKLQDSHEGGVAAGFGCLDSIQLMGPLKDDN</sequence>
<proteinExistence type="inferred from homology"/>
<feature type="domain" description="Glutathione synthase substrate-binding" evidence="12">
    <location>
        <begin position="227"/>
        <end position="328"/>
    </location>
</feature>
<dbReference type="InterPro" id="IPR014042">
    <property type="entry name" value="Glutathione_synthase_a-hlx"/>
</dbReference>
<dbReference type="InterPro" id="IPR037013">
    <property type="entry name" value="GSH-S_sub-bd_sf"/>
</dbReference>
<dbReference type="PIRSF" id="PIRSF001558">
    <property type="entry name" value="GSHase"/>
    <property type="match status" value="1"/>
</dbReference>
<dbReference type="Gene3D" id="1.10.1080.10">
    <property type="entry name" value="Glutathione Synthetase, Chain A, domain 3"/>
    <property type="match status" value="1"/>
</dbReference>
<comment type="caution">
    <text evidence="13">The sequence shown here is derived from an EMBL/GenBank/DDBJ whole genome shotgun (WGS) entry which is preliminary data.</text>
</comment>
<feature type="binding site" evidence="10">
    <location>
        <begin position="391"/>
        <end position="400"/>
    </location>
    <ligand>
        <name>ATP</name>
        <dbReference type="ChEBI" id="CHEBI:30616"/>
    </ligand>
</feature>
<evidence type="ECO:0000313" key="14">
    <source>
        <dbReference type="Proteomes" id="UP000238350"/>
    </source>
</evidence>
<comment type="catalytic activity">
    <reaction evidence="9">
        <text>gamma-L-glutamyl-L-cysteine + glycine + ATP = glutathione + ADP + phosphate + H(+)</text>
        <dbReference type="Rhea" id="RHEA:13557"/>
        <dbReference type="ChEBI" id="CHEBI:15378"/>
        <dbReference type="ChEBI" id="CHEBI:30616"/>
        <dbReference type="ChEBI" id="CHEBI:43474"/>
        <dbReference type="ChEBI" id="CHEBI:57305"/>
        <dbReference type="ChEBI" id="CHEBI:57925"/>
        <dbReference type="ChEBI" id="CHEBI:58173"/>
        <dbReference type="ChEBI" id="CHEBI:456216"/>
        <dbReference type="EC" id="6.3.2.3"/>
    </reaction>
</comment>
<dbReference type="SUPFAM" id="SSF52440">
    <property type="entry name" value="PreATP-grasp domain"/>
    <property type="match status" value="1"/>
</dbReference>
<accession>A0A2T0FHL0</accession>
<dbReference type="Pfam" id="PF03917">
    <property type="entry name" value="GSH_synth_ATP"/>
    <property type="match status" value="1"/>
</dbReference>
<feature type="binding site" evidence="10">
    <location>
        <position position="331"/>
    </location>
    <ligand>
        <name>ATP</name>
        <dbReference type="ChEBI" id="CHEBI:30616"/>
    </ligand>
</feature>
<keyword evidence="14" id="KW-1185">Reference proteome</keyword>
<dbReference type="OrthoDB" id="2020073at2759"/>
<dbReference type="AlphaFoldDB" id="A0A2T0FHL0"/>
<dbReference type="PANTHER" id="PTHR11130">
    <property type="entry name" value="GLUTATHIONE SYNTHETASE"/>
    <property type="match status" value="1"/>
</dbReference>
<dbReference type="GO" id="GO:0005829">
    <property type="term" value="C:cytosol"/>
    <property type="evidence" value="ECO:0007669"/>
    <property type="project" value="TreeGrafter"/>
</dbReference>
<evidence type="ECO:0000259" key="12">
    <source>
        <dbReference type="Pfam" id="PF03199"/>
    </source>
</evidence>
<keyword evidence="7 9" id="KW-0067">ATP-binding</keyword>
<dbReference type="FunFam" id="3.30.1490.50:FF:000002">
    <property type="entry name" value="Glutathione synthetase"/>
    <property type="match status" value="1"/>
</dbReference>
<dbReference type="NCBIfam" id="TIGR01986">
    <property type="entry name" value="glut_syn_euk"/>
    <property type="match status" value="1"/>
</dbReference>
<evidence type="ECO:0000256" key="11">
    <source>
        <dbReference type="PIRSR" id="PIRSR001558-2"/>
    </source>
</evidence>
<evidence type="ECO:0000256" key="7">
    <source>
        <dbReference type="ARBA" id="ARBA00022840"/>
    </source>
</evidence>
<reference evidence="13 14" key="1">
    <citation type="submission" date="2017-04" db="EMBL/GenBank/DDBJ databases">
        <title>Genome sequencing of [Candida] sorbophila.</title>
        <authorList>
            <person name="Ahn J.O."/>
        </authorList>
    </citation>
    <scope>NUCLEOTIDE SEQUENCE [LARGE SCALE GENOMIC DNA]</scope>
    <source>
        <strain evidence="13 14">DS02</strain>
    </source>
</reference>
<comment type="similarity">
    <text evidence="2 9">Belongs to the eukaryotic GSH synthase family.</text>
</comment>
<organism evidence="13 14">
    <name type="scientific">Wickerhamiella sorbophila</name>
    <dbReference type="NCBI Taxonomy" id="45607"/>
    <lineage>
        <taxon>Eukaryota</taxon>
        <taxon>Fungi</taxon>
        <taxon>Dikarya</taxon>
        <taxon>Ascomycota</taxon>
        <taxon>Saccharomycotina</taxon>
        <taxon>Dipodascomycetes</taxon>
        <taxon>Dipodascales</taxon>
        <taxon>Trichomonascaceae</taxon>
        <taxon>Wickerhamiella</taxon>
    </lineage>
</organism>
<dbReference type="STRING" id="45607.A0A2T0FHL0"/>
<evidence type="ECO:0000313" key="13">
    <source>
        <dbReference type="EMBL" id="PRT54474.1"/>
    </source>
</evidence>
<evidence type="ECO:0000256" key="1">
    <source>
        <dbReference type="ARBA" id="ARBA00004965"/>
    </source>
</evidence>